<comment type="caution">
    <text evidence="11">The sequence shown here is derived from an EMBL/GenBank/DDBJ whole genome shotgun (WGS) entry which is preliminary data.</text>
</comment>
<comment type="subcellular location">
    <subcellularLocation>
        <location evidence="1">Cell envelope</location>
    </subcellularLocation>
    <subcellularLocation>
        <location evidence="2">Membrane</location>
    </subcellularLocation>
</comment>
<dbReference type="InterPro" id="IPR058794">
    <property type="entry name" value="HB_LcnD"/>
</dbReference>
<dbReference type="AlphaFoldDB" id="A0A6A0BCJ0"/>
<accession>A0A6A0BCJ0</accession>
<evidence type="ECO:0000256" key="3">
    <source>
        <dbReference type="ARBA" id="ARBA00022692"/>
    </source>
</evidence>
<sequence length="313" mass="34955">MDKQLADLETLKNGLNTDTQTFETTDDFGYQSTLGNYLSQIELTSKEFAKANADISNQNSTVTSAQNAVSDEINALCQKIDDKNAKRAAEKDKDKRDLLTQEIEQLELTLSSLNTQRASSGTYQSFNDSLTSKLDNLKTAQLATADKELVELKTKKEELAQNLVLAQETQKNNKVVAQESGIIKLDEENKNKKIIPTGTMIAEILPNITDKTKLEVVYYVDSSALTGLKKGQKIRFTSDKKLSEQLVITGKVKEIAKSATVVEGQNIFQIKAEIYPKAADKKKLIYGMQGRISSIIDKKTFFNYYKDKIFGNH</sequence>
<evidence type="ECO:0000256" key="6">
    <source>
        <dbReference type="ARBA" id="ARBA00023136"/>
    </source>
</evidence>
<feature type="coiled-coil region" evidence="7">
    <location>
        <begin position="89"/>
        <end position="116"/>
    </location>
</feature>
<feature type="domain" description="LcnD-like C-terminal" evidence="10">
    <location>
        <begin position="211"/>
        <end position="299"/>
    </location>
</feature>
<keyword evidence="4" id="KW-1133">Transmembrane helix</keyword>
<evidence type="ECO:0000256" key="2">
    <source>
        <dbReference type="ARBA" id="ARBA00004370"/>
    </source>
</evidence>
<evidence type="ECO:0000256" key="5">
    <source>
        <dbReference type="ARBA" id="ARBA00023054"/>
    </source>
</evidence>
<feature type="domain" description="LcnD-like long helical bundle" evidence="8">
    <location>
        <begin position="2"/>
        <end position="83"/>
    </location>
</feature>
<dbReference type="PANTHER" id="PTHR32347:SF23">
    <property type="entry name" value="BLL5650 PROTEIN"/>
    <property type="match status" value="1"/>
</dbReference>
<evidence type="ECO:0000256" key="1">
    <source>
        <dbReference type="ARBA" id="ARBA00004196"/>
    </source>
</evidence>
<reference evidence="11 12" key="1">
    <citation type="submission" date="2020-02" db="EMBL/GenBank/DDBJ databases">
        <title>Draft genome sequence of Lactococcus sp. Hs30E4-3.</title>
        <authorList>
            <person name="Noda S."/>
            <person name="Yuki M."/>
            <person name="Ohkuma M."/>
        </authorList>
    </citation>
    <scope>NUCLEOTIDE SEQUENCE [LARGE SCALE GENOMIC DNA]</scope>
    <source>
        <strain evidence="11 12">Hs30E4-3</strain>
    </source>
</reference>
<evidence type="ECO:0000256" key="7">
    <source>
        <dbReference type="SAM" id="Coils"/>
    </source>
</evidence>
<evidence type="ECO:0000259" key="10">
    <source>
        <dbReference type="Pfam" id="PF25940"/>
    </source>
</evidence>
<gene>
    <name evidence="11" type="primary">lcnD</name>
    <name evidence="11" type="ORF">Hs30E_11070</name>
</gene>
<feature type="domain" description="LcnD-like barrel-sandwich hybrid" evidence="9">
    <location>
        <begin position="135"/>
        <end position="206"/>
    </location>
</feature>
<evidence type="ECO:0000259" key="8">
    <source>
        <dbReference type="Pfam" id="PF25887"/>
    </source>
</evidence>
<evidence type="ECO:0000313" key="11">
    <source>
        <dbReference type="EMBL" id="GFH42556.1"/>
    </source>
</evidence>
<dbReference type="Pfam" id="PF25887">
    <property type="entry name" value="HB_LcnD"/>
    <property type="match status" value="1"/>
</dbReference>
<keyword evidence="3" id="KW-0812">Transmembrane</keyword>
<dbReference type="Pfam" id="PF25935">
    <property type="entry name" value="BSH_LcnD"/>
    <property type="match status" value="1"/>
</dbReference>
<keyword evidence="12" id="KW-1185">Reference proteome</keyword>
<dbReference type="Gene3D" id="2.40.30.170">
    <property type="match status" value="1"/>
</dbReference>
<dbReference type="EMBL" id="BLLI01000028">
    <property type="protein sequence ID" value="GFH42556.1"/>
    <property type="molecule type" value="Genomic_DNA"/>
</dbReference>
<dbReference type="InterPro" id="IPR050465">
    <property type="entry name" value="UPF0194_transport"/>
</dbReference>
<dbReference type="InterPro" id="IPR058786">
    <property type="entry name" value="BSH_LcnD"/>
</dbReference>
<name>A0A6A0BCJ0_9LACT</name>
<evidence type="ECO:0000256" key="4">
    <source>
        <dbReference type="ARBA" id="ARBA00022989"/>
    </source>
</evidence>
<feature type="coiled-coil region" evidence="7">
    <location>
        <begin position="142"/>
        <end position="169"/>
    </location>
</feature>
<dbReference type="InterPro" id="IPR058795">
    <property type="entry name" value="LcnD_C"/>
</dbReference>
<dbReference type="Pfam" id="PF25940">
    <property type="entry name" value="LcnD_C"/>
    <property type="match status" value="1"/>
</dbReference>
<dbReference type="RefSeq" id="WP_172208692.1">
    <property type="nucleotide sequence ID" value="NZ_BLLI01000028.1"/>
</dbReference>
<keyword evidence="6" id="KW-0472">Membrane</keyword>
<proteinExistence type="predicted"/>
<protein>
    <submittedName>
        <fullName evidence="11">Lactococcin A secretion protein LcnD-like</fullName>
    </submittedName>
</protein>
<dbReference type="GO" id="GO:0030313">
    <property type="term" value="C:cell envelope"/>
    <property type="evidence" value="ECO:0007669"/>
    <property type="project" value="UniProtKB-SubCell"/>
</dbReference>
<evidence type="ECO:0000259" key="9">
    <source>
        <dbReference type="Pfam" id="PF25935"/>
    </source>
</evidence>
<organism evidence="11 12">
    <name type="scientific">Pseudolactococcus hodotermopsidis</name>
    <dbReference type="NCBI Taxonomy" id="2709157"/>
    <lineage>
        <taxon>Bacteria</taxon>
        <taxon>Bacillati</taxon>
        <taxon>Bacillota</taxon>
        <taxon>Bacilli</taxon>
        <taxon>Lactobacillales</taxon>
        <taxon>Streptococcaceae</taxon>
        <taxon>Pseudolactococcus</taxon>
    </lineage>
</organism>
<evidence type="ECO:0000313" key="12">
    <source>
        <dbReference type="Proteomes" id="UP000480303"/>
    </source>
</evidence>
<dbReference type="Proteomes" id="UP000480303">
    <property type="component" value="Unassembled WGS sequence"/>
</dbReference>
<keyword evidence="5 7" id="KW-0175">Coiled coil</keyword>
<dbReference type="PANTHER" id="PTHR32347">
    <property type="entry name" value="EFFLUX SYSTEM COMPONENT YKNX-RELATED"/>
    <property type="match status" value="1"/>
</dbReference>